<reference evidence="1 2" key="1">
    <citation type="journal article" date="2015" name="Plant Pathol. J.">
        <title>Isolation and Genomic Characterization of the T4-Like Bacteriophage PM2 Infecting Pectobacterium carotovorum subsp. carotovorum.</title>
        <authorList>
            <person name="Lim J.A."/>
            <person name="Lee D.H."/>
            <person name="Heu S."/>
        </authorList>
    </citation>
    <scope>NUCLEOTIDE SEQUENCE [LARGE SCALE GENOMIC DNA]</scope>
</reference>
<keyword evidence="2" id="KW-1185">Reference proteome</keyword>
<gene>
    <name evidence="1" type="ORF">PM2_042</name>
</gene>
<organism evidence="1 2">
    <name type="scientific">Pectobacterium bacteriophage PM2</name>
    <dbReference type="NCBI Taxonomy" id="1429794"/>
    <lineage>
        <taxon>Viruses</taxon>
        <taxon>Duplodnaviria</taxon>
        <taxon>Heunggongvirae</taxon>
        <taxon>Uroviricota</taxon>
        <taxon>Caudoviricetes</taxon>
        <taxon>Pantevenvirales</taxon>
        <taxon>Straboviridae</taxon>
        <taxon>Tevenvirinae</taxon>
        <taxon>Mosugukvirus</taxon>
        <taxon>Mosugukvirus pm2</taxon>
    </lineage>
</organism>
<dbReference type="KEGG" id="vg:26637935"/>
<dbReference type="OrthoDB" id="4578at10239"/>
<evidence type="ECO:0000313" key="2">
    <source>
        <dbReference type="Proteomes" id="UP000030739"/>
    </source>
</evidence>
<accession>A0A0A0PZE7</accession>
<dbReference type="Proteomes" id="UP000030739">
    <property type="component" value="Segment"/>
</dbReference>
<evidence type="ECO:0000313" key="1">
    <source>
        <dbReference type="EMBL" id="AHY25004.1"/>
    </source>
</evidence>
<dbReference type="RefSeq" id="YP_009211463.1">
    <property type="nucleotide sequence ID" value="NC_028940.1"/>
</dbReference>
<protein>
    <submittedName>
        <fullName evidence="1">Uncharacterized protein</fullName>
    </submittedName>
</protein>
<proteinExistence type="predicted"/>
<name>A0A0A0PZE7_9CAUD</name>
<sequence>MAYFRVPIFSMRSYATGEYAVLKDGNFQLHLNRAIPGDIICYPKNSSDIEQCKELFPEFEFVPLVYNDNAYETRKHFWEENQTGVDSLIEYYDCAFLITDITGYSGSNGVLFNFNITKDDNVERYYIDEFIEKDVESVNRSVWTKVLNQCQKDTLVKYGANENLIFVDQRVVKKSVIERYSEGLSPIVLDGIFHPFRISDKCYEFDKVVEISIASKVPLYITDPNNSFNKFEHKYQKADIRLLHISKSEYYQILKGRPTIYYFENPEKVFHPGLAELIHFNANIKTEYNLPINIYVTGE</sequence>
<dbReference type="EMBL" id="KF835987">
    <property type="protein sequence ID" value="AHY25004.1"/>
    <property type="molecule type" value="Genomic_DNA"/>
</dbReference>
<dbReference type="GeneID" id="26637935"/>